<evidence type="ECO:0000256" key="2">
    <source>
        <dbReference type="SAM" id="Phobius"/>
    </source>
</evidence>
<keyword evidence="5" id="KW-1185">Reference proteome</keyword>
<dbReference type="InterPro" id="IPR032675">
    <property type="entry name" value="LRR_dom_sf"/>
</dbReference>
<feature type="signal peptide" evidence="3">
    <location>
        <begin position="1"/>
        <end position="38"/>
    </location>
</feature>
<dbReference type="InterPro" id="IPR013378">
    <property type="entry name" value="InlB-like_B-rpt"/>
</dbReference>
<keyword evidence="2" id="KW-0472">Membrane</keyword>
<gene>
    <name evidence="4" type="ORF">HCR76_15450</name>
</gene>
<dbReference type="Gene3D" id="3.80.10.10">
    <property type="entry name" value="Ribonuclease Inhibitor"/>
    <property type="match status" value="1"/>
</dbReference>
<dbReference type="RefSeq" id="WP_166987281.1">
    <property type="nucleotide sequence ID" value="NZ_CP061169.1"/>
</dbReference>
<reference evidence="4 5" key="1">
    <citation type="submission" date="2020-12" db="EMBL/GenBank/DDBJ databases">
        <title>Microbacterium sp. HY060.</title>
        <authorList>
            <person name="Zhou J."/>
        </authorList>
    </citation>
    <scope>NUCLEOTIDE SEQUENCE [LARGE SCALE GENOMIC DNA]</scope>
    <source>
        <strain evidence="4 5">HY60</strain>
    </source>
</reference>
<dbReference type="NCBIfam" id="TIGR02543">
    <property type="entry name" value="List_Bact_rpt"/>
    <property type="match status" value="2"/>
</dbReference>
<feature type="chain" id="PRO_5046562668" evidence="3">
    <location>
        <begin position="39"/>
        <end position="477"/>
    </location>
</feature>
<dbReference type="Proteomes" id="UP000662814">
    <property type="component" value="Chromosome"/>
</dbReference>
<dbReference type="InterPro" id="IPR026906">
    <property type="entry name" value="LRR_5"/>
</dbReference>
<organism evidence="4 5">
    <name type="scientific">Paramicrobacterium chengjingii</name>
    <dbReference type="NCBI Taxonomy" id="2769067"/>
    <lineage>
        <taxon>Bacteria</taxon>
        <taxon>Bacillati</taxon>
        <taxon>Actinomycetota</taxon>
        <taxon>Actinomycetes</taxon>
        <taxon>Micrococcales</taxon>
        <taxon>Microbacteriaceae</taxon>
        <taxon>Paramicrobacterium</taxon>
    </lineage>
</organism>
<dbReference type="Pfam" id="PF09479">
    <property type="entry name" value="Flg_new"/>
    <property type="match status" value="2"/>
</dbReference>
<comment type="subcellular location">
    <subcellularLocation>
        <location evidence="1">Cell envelope</location>
    </subcellularLocation>
</comment>
<dbReference type="EMBL" id="CP061169">
    <property type="protein sequence ID" value="QPZ38163.1"/>
    <property type="molecule type" value="Genomic_DNA"/>
</dbReference>
<dbReference type="Pfam" id="PF13306">
    <property type="entry name" value="LRR_5"/>
    <property type="match status" value="1"/>
</dbReference>
<evidence type="ECO:0000256" key="3">
    <source>
        <dbReference type="SAM" id="SignalP"/>
    </source>
</evidence>
<dbReference type="Gene3D" id="2.60.40.4270">
    <property type="entry name" value="Listeria-Bacteroides repeat domain"/>
    <property type="match status" value="2"/>
</dbReference>
<accession>A0ABX6YHC4</accession>
<keyword evidence="3" id="KW-0732">Signal</keyword>
<name>A0ABX6YHC4_9MICO</name>
<evidence type="ECO:0000256" key="1">
    <source>
        <dbReference type="ARBA" id="ARBA00004196"/>
    </source>
</evidence>
<keyword evidence="2" id="KW-1133">Transmembrane helix</keyword>
<keyword evidence="2" id="KW-0812">Transmembrane</keyword>
<protein>
    <submittedName>
        <fullName evidence="4">InlB B-repeat-containing protein</fullName>
    </submittedName>
</protein>
<dbReference type="InterPro" id="IPR042229">
    <property type="entry name" value="Listeria/Bacterioides_rpt_sf"/>
</dbReference>
<feature type="transmembrane region" description="Helical" evidence="2">
    <location>
        <begin position="448"/>
        <end position="470"/>
    </location>
</feature>
<evidence type="ECO:0000313" key="4">
    <source>
        <dbReference type="EMBL" id="QPZ38163.1"/>
    </source>
</evidence>
<proteinExistence type="predicted"/>
<evidence type="ECO:0000313" key="5">
    <source>
        <dbReference type="Proteomes" id="UP000662814"/>
    </source>
</evidence>
<sequence>MITFSEIASRAIRVPIAAVAFVLLSGSLVLATPQPASAAQISETIDGIAYDVDENDIGAGATVVDYDVSFGADVVIPSSVSIANHEYDVTAVGESAFYMAGLLSLDIADSVVSIGDYAFAENHILDLNLPASLTSIGLRGFATSVASGSVIIPASVTSIGTEAFYRNDFYSVELGYGVVTIGDGAFSENKLTDVVLPENVEVIGDWAFGDNSELSSVVFEAMLAPEITAAGTNGSFGEADGKSLQYPYSATGFESPNWRGYAAHSDSHAVSFDTGGGNIVGDAMVEHDRAAGSPAKPIREGYAFTGWYTDADATELYDFNAPVVADVTLYAGWTINSYAVTFDTVEGTSIPAVNVDYGDSLVVPNDPGRDGYTFIGWFADADATIDFDFTAAITGDVTVYAGWERSSVPVEEGDPVGEDDSVVDDGTATDVVETWTVNEQLPTTGGTVPFGTIAVALLSIASGAATLVMLRRRPEKR</sequence>